<dbReference type="GO" id="GO:0003700">
    <property type="term" value="F:DNA-binding transcription factor activity"/>
    <property type="evidence" value="ECO:0007669"/>
    <property type="project" value="InterPro"/>
</dbReference>
<dbReference type="InterPro" id="IPR011991">
    <property type="entry name" value="ArsR-like_HTH"/>
</dbReference>
<feature type="domain" description="HTH arsR-type" evidence="4">
    <location>
        <begin position="11"/>
        <end position="105"/>
    </location>
</feature>
<keyword evidence="1" id="KW-0805">Transcription regulation</keyword>
<protein>
    <submittedName>
        <fullName evidence="5">Winged helix-turn-helix transcriptional regulator</fullName>
    </submittedName>
</protein>
<dbReference type="Proteomes" id="UP000433493">
    <property type="component" value="Unassembled WGS sequence"/>
</dbReference>
<dbReference type="PROSITE" id="PS50987">
    <property type="entry name" value="HTH_ARSR_2"/>
    <property type="match status" value="1"/>
</dbReference>
<dbReference type="SMART" id="SM00418">
    <property type="entry name" value="HTH_ARSR"/>
    <property type="match status" value="1"/>
</dbReference>
<dbReference type="Gene3D" id="1.10.10.10">
    <property type="entry name" value="Winged helix-like DNA-binding domain superfamily/Winged helix DNA-binding domain"/>
    <property type="match status" value="1"/>
</dbReference>
<proteinExistence type="predicted"/>
<keyword evidence="2" id="KW-0238">DNA-binding</keyword>
<dbReference type="SUPFAM" id="SSF46785">
    <property type="entry name" value="Winged helix' DNA-binding domain"/>
    <property type="match status" value="1"/>
</dbReference>
<dbReference type="PANTHER" id="PTHR43132:SF8">
    <property type="entry name" value="HTH-TYPE TRANSCRIPTIONAL REGULATOR KMTR"/>
    <property type="match status" value="1"/>
</dbReference>
<dbReference type="InterPro" id="IPR001845">
    <property type="entry name" value="HTH_ArsR_DNA-bd_dom"/>
</dbReference>
<dbReference type="OrthoDB" id="9810923at2"/>
<dbReference type="RefSeq" id="WP_158051256.1">
    <property type="nucleotide sequence ID" value="NZ_WBKB01000001.1"/>
</dbReference>
<dbReference type="AlphaFoldDB" id="A0A7J5BGK4"/>
<name>A0A7J5BGK4_9MICO</name>
<dbReference type="InterPro" id="IPR051011">
    <property type="entry name" value="Metal_resp_trans_reg"/>
</dbReference>
<dbReference type="GO" id="GO:0003677">
    <property type="term" value="F:DNA binding"/>
    <property type="evidence" value="ECO:0007669"/>
    <property type="project" value="UniProtKB-KW"/>
</dbReference>
<dbReference type="InterPro" id="IPR036388">
    <property type="entry name" value="WH-like_DNA-bd_sf"/>
</dbReference>
<evidence type="ECO:0000313" key="5">
    <source>
        <dbReference type="EMBL" id="KAB1645248.1"/>
    </source>
</evidence>
<dbReference type="InterPro" id="IPR036390">
    <property type="entry name" value="WH_DNA-bd_sf"/>
</dbReference>
<dbReference type="PANTHER" id="PTHR43132">
    <property type="entry name" value="ARSENICAL RESISTANCE OPERON REPRESSOR ARSR-RELATED"/>
    <property type="match status" value="1"/>
</dbReference>
<evidence type="ECO:0000256" key="1">
    <source>
        <dbReference type="ARBA" id="ARBA00023015"/>
    </source>
</evidence>
<sequence>MREVYHDNATYESPYLDSAVAVFALLAHPIRVKIILALRGIEMSANHLADIVDLPAEQVGQELATLESAGVVARERDGRRDFYQLANGHAGSLAANAIFHAQHQADSQAHAATR</sequence>
<evidence type="ECO:0000256" key="3">
    <source>
        <dbReference type="ARBA" id="ARBA00023163"/>
    </source>
</evidence>
<accession>A0A7J5BGK4</accession>
<dbReference type="CDD" id="cd00090">
    <property type="entry name" value="HTH_ARSR"/>
    <property type="match status" value="1"/>
</dbReference>
<dbReference type="PRINTS" id="PR00778">
    <property type="entry name" value="HTHARSR"/>
</dbReference>
<gene>
    <name evidence="5" type="ORF">F8O05_03110</name>
</gene>
<dbReference type="EMBL" id="WBKB01000001">
    <property type="protein sequence ID" value="KAB1645248.1"/>
    <property type="molecule type" value="Genomic_DNA"/>
</dbReference>
<comment type="caution">
    <text evidence="5">The sequence shown here is derived from an EMBL/GenBank/DDBJ whole genome shotgun (WGS) entry which is preliminary data.</text>
</comment>
<evidence type="ECO:0000313" key="6">
    <source>
        <dbReference type="Proteomes" id="UP000433493"/>
    </source>
</evidence>
<reference evidence="5 6" key="1">
    <citation type="submission" date="2019-09" db="EMBL/GenBank/DDBJ databases">
        <title>Phylogeny of genus Pseudoclavibacter and closely related genus.</title>
        <authorList>
            <person name="Li Y."/>
        </authorList>
    </citation>
    <scope>NUCLEOTIDE SEQUENCE [LARGE SCALE GENOMIC DNA]</scope>
    <source>
        <strain evidence="5 6">KCTC 13959</strain>
    </source>
</reference>
<evidence type="ECO:0000256" key="2">
    <source>
        <dbReference type="ARBA" id="ARBA00023125"/>
    </source>
</evidence>
<dbReference type="NCBIfam" id="NF033788">
    <property type="entry name" value="HTH_metalloreg"/>
    <property type="match status" value="1"/>
</dbReference>
<organism evidence="5 6">
    <name type="scientific">Gulosibacter chungangensis</name>
    <dbReference type="NCBI Taxonomy" id="979746"/>
    <lineage>
        <taxon>Bacteria</taxon>
        <taxon>Bacillati</taxon>
        <taxon>Actinomycetota</taxon>
        <taxon>Actinomycetes</taxon>
        <taxon>Micrococcales</taxon>
        <taxon>Microbacteriaceae</taxon>
        <taxon>Gulosibacter</taxon>
    </lineage>
</organism>
<keyword evidence="3" id="KW-0804">Transcription</keyword>
<keyword evidence="6" id="KW-1185">Reference proteome</keyword>
<evidence type="ECO:0000259" key="4">
    <source>
        <dbReference type="PROSITE" id="PS50987"/>
    </source>
</evidence>